<dbReference type="HOGENOM" id="CLU_3307262_0_0_9"/>
<accession>A8RMU9</accession>
<dbReference type="Proteomes" id="UP000005396">
    <property type="component" value="Unassembled WGS sequence"/>
</dbReference>
<name>A8RMU9_ENTBW</name>
<dbReference type="PaxDb" id="411902-CLOBOL_02033"/>
<dbReference type="AlphaFoldDB" id="A8RMU9"/>
<protein>
    <submittedName>
        <fullName evidence="1">Uncharacterized protein</fullName>
    </submittedName>
</protein>
<evidence type="ECO:0000313" key="1">
    <source>
        <dbReference type="EMBL" id="EDP17791.1"/>
    </source>
</evidence>
<reference evidence="1 2" key="1">
    <citation type="submission" date="2007-08" db="EMBL/GenBank/DDBJ databases">
        <authorList>
            <person name="Fulton L."/>
            <person name="Clifton S."/>
            <person name="Fulton B."/>
            <person name="Xu J."/>
            <person name="Minx P."/>
            <person name="Pepin K.H."/>
            <person name="Johnson M."/>
            <person name="Thiruvilangam P."/>
            <person name="Bhonagiri V."/>
            <person name="Nash W.E."/>
            <person name="Mardis E.R."/>
            <person name="Wilson R.K."/>
        </authorList>
    </citation>
    <scope>NUCLEOTIDE SEQUENCE [LARGE SCALE GENOMIC DNA]</scope>
    <source>
        <strain evidence="2">ATCC BAA-613 / DSM 15670 / CCUG 46953 / JCM 12243 / WAL 16351</strain>
    </source>
</reference>
<sequence length="39" mass="4527">MKTAALILRKSGKFMKKSGRDREKCFIRAFSREPALKLI</sequence>
<reference evidence="1 2" key="2">
    <citation type="submission" date="2007-09" db="EMBL/GenBank/DDBJ databases">
        <title>Draft genome sequence of Clostridium bolteae (ATCC BAA-613).</title>
        <authorList>
            <person name="Sudarsanam P."/>
            <person name="Ley R."/>
            <person name="Guruge J."/>
            <person name="Turnbaugh P.J."/>
            <person name="Mahowald M."/>
            <person name="Liep D."/>
            <person name="Gordon J."/>
        </authorList>
    </citation>
    <scope>NUCLEOTIDE SEQUENCE [LARGE SCALE GENOMIC DNA]</scope>
    <source>
        <strain evidence="2">ATCC BAA-613 / DSM 15670 / CCUG 46953 / JCM 12243 / WAL 16351</strain>
    </source>
</reference>
<dbReference type="EMBL" id="ABCC02000021">
    <property type="protein sequence ID" value="EDP17791.1"/>
    <property type="molecule type" value="Genomic_DNA"/>
</dbReference>
<comment type="caution">
    <text evidence="1">The sequence shown here is derived from an EMBL/GenBank/DDBJ whole genome shotgun (WGS) entry which is preliminary data.</text>
</comment>
<proteinExistence type="predicted"/>
<evidence type="ECO:0000313" key="2">
    <source>
        <dbReference type="Proteomes" id="UP000005396"/>
    </source>
</evidence>
<gene>
    <name evidence="1" type="ORF">CLOBOL_02033</name>
</gene>
<organism evidence="1 2">
    <name type="scientific">Enterocloster bolteae (strain ATCC BAA-613 / DSM 15670 / CCUG 46953 / JCM 12243 / WAL 16351)</name>
    <name type="common">Clostridium bolteae</name>
    <dbReference type="NCBI Taxonomy" id="411902"/>
    <lineage>
        <taxon>Bacteria</taxon>
        <taxon>Bacillati</taxon>
        <taxon>Bacillota</taxon>
        <taxon>Clostridia</taxon>
        <taxon>Lachnospirales</taxon>
        <taxon>Lachnospiraceae</taxon>
        <taxon>Enterocloster</taxon>
    </lineage>
</organism>